<organism evidence="2 3">
    <name type="scientific">Dioscorea zingiberensis</name>
    <dbReference type="NCBI Taxonomy" id="325984"/>
    <lineage>
        <taxon>Eukaryota</taxon>
        <taxon>Viridiplantae</taxon>
        <taxon>Streptophyta</taxon>
        <taxon>Embryophyta</taxon>
        <taxon>Tracheophyta</taxon>
        <taxon>Spermatophyta</taxon>
        <taxon>Magnoliopsida</taxon>
        <taxon>Liliopsida</taxon>
        <taxon>Dioscoreales</taxon>
        <taxon>Dioscoreaceae</taxon>
        <taxon>Dioscorea</taxon>
    </lineage>
</organism>
<dbReference type="PANTHER" id="PTHR46148">
    <property type="entry name" value="CHROMO DOMAIN-CONTAINING PROTEIN"/>
    <property type="match status" value="1"/>
</dbReference>
<comment type="caution">
    <text evidence="2">The sequence shown here is derived from an EMBL/GenBank/DDBJ whole genome shotgun (WGS) entry which is preliminary data.</text>
</comment>
<dbReference type="PANTHER" id="PTHR46148:SF60">
    <property type="entry name" value="CHROMO DOMAIN-CONTAINING PROTEIN"/>
    <property type="match status" value="1"/>
</dbReference>
<dbReference type="EMBL" id="JAGGNH010000008">
    <property type="protein sequence ID" value="KAJ0964518.1"/>
    <property type="molecule type" value="Genomic_DNA"/>
</dbReference>
<evidence type="ECO:0000313" key="3">
    <source>
        <dbReference type="Proteomes" id="UP001085076"/>
    </source>
</evidence>
<dbReference type="InterPro" id="IPR016197">
    <property type="entry name" value="Chromo-like_dom_sf"/>
</dbReference>
<sequence>MKGVMRFGKRGKLSPRYVGPFEIIERVGAVAYRLALPPDLAQVHNVFHISMLRKCLTEPSKIIEYEPVELQQDLSYEELPVEILDYKEQQLRNRTIPLVKVRWNNHTGSEATWEREADMKKRYPDLFM</sequence>
<evidence type="ECO:0000259" key="1">
    <source>
        <dbReference type="Pfam" id="PF24626"/>
    </source>
</evidence>
<dbReference type="SUPFAM" id="SSF54160">
    <property type="entry name" value="Chromo domain-like"/>
    <property type="match status" value="1"/>
</dbReference>
<dbReference type="OrthoDB" id="752167at2759"/>
<evidence type="ECO:0000313" key="2">
    <source>
        <dbReference type="EMBL" id="KAJ0964518.1"/>
    </source>
</evidence>
<accession>A0A9D5H5Z2</accession>
<dbReference type="AlphaFoldDB" id="A0A9D5H5Z2"/>
<feature type="domain" description="Tf2-1-like SH3-like" evidence="1">
    <location>
        <begin position="5"/>
        <end position="55"/>
    </location>
</feature>
<dbReference type="Proteomes" id="UP001085076">
    <property type="component" value="Miscellaneous, Linkage group lg08"/>
</dbReference>
<gene>
    <name evidence="2" type="ORF">J5N97_025656</name>
</gene>
<name>A0A9D5H5Z2_9LILI</name>
<keyword evidence="3" id="KW-1185">Reference proteome</keyword>
<dbReference type="InterPro" id="IPR056924">
    <property type="entry name" value="SH3_Tf2-1"/>
</dbReference>
<reference evidence="2" key="1">
    <citation type="submission" date="2021-03" db="EMBL/GenBank/DDBJ databases">
        <authorList>
            <person name="Li Z."/>
            <person name="Yang C."/>
        </authorList>
    </citation>
    <scope>NUCLEOTIDE SEQUENCE</scope>
    <source>
        <strain evidence="2">Dzin_1.0</strain>
        <tissue evidence="2">Leaf</tissue>
    </source>
</reference>
<protein>
    <recommendedName>
        <fullName evidence="1">Tf2-1-like SH3-like domain-containing protein</fullName>
    </recommendedName>
</protein>
<reference evidence="2" key="2">
    <citation type="journal article" date="2022" name="Hortic Res">
        <title>The genome of Dioscorea zingiberensis sheds light on the biosynthesis, origin and evolution of the medicinally important diosgenin saponins.</title>
        <authorList>
            <person name="Li Y."/>
            <person name="Tan C."/>
            <person name="Li Z."/>
            <person name="Guo J."/>
            <person name="Li S."/>
            <person name="Chen X."/>
            <person name="Wang C."/>
            <person name="Dai X."/>
            <person name="Yang H."/>
            <person name="Song W."/>
            <person name="Hou L."/>
            <person name="Xu J."/>
            <person name="Tong Z."/>
            <person name="Xu A."/>
            <person name="Yuan X."/>
            <person name="Wang W."/>
            <person name="Yang Q."/>
            <person name="Chen L."/>
            <person name="Sun Z."/>
            <person name="Wang K."/>
            <person name="Pan B."/>
            <person name="Chen J."/>
            <person name="Bao Y."/>
            <person name="Liu F."/>
            <person name="Qi X."/>
            <person name="Gang D.R."/>
            <person name="Wen J."/>
            <person name="Li J."/>
        </authorList>
    </citation>
    <scope>NUCLEOTIDE SEQUENCE</scope>
    <source>
        <strain evidence="2">Dzin_1.0</strain>
    </source>
</reference>
<proteinExistence type="predicted"/>
<dbReference type="Pfam" id="PF24626">
    <property type="entry name" value="SH3_Tf2-1"/>
    <property type="match status" value="1"/>
</dbReference>